<dbReference type="PROSITE" id="PS50086">
    <property type="entry name" value="TBC_RABGAP"/>
    <property type="match status" value="1"/>
</dbReference>
<dbReference type="PANTHER" id="PTHR47219">
    <property type="entry name" value="RAB GTPASE-ACTIVATING PROTEIN 1-LIKE"/>
    <property type="match status" value="1"/>
</dbReference>
<sequence>MDGAPCSCKRSCEEGSTPRCERFERWVQSSSAETLPRDKGYAELLQQEIPPLQLREVYSDVERTCPGLSYFQVSGGREKLTNVLKAWVAYDSGQRHDSVGYVQGMSAIASHLLWHAGEEEPTFWVFAAMMINCGLQGMFAPPDMAGLRMRIFILTQLLMEAMPDLGEHLAEHLDNDLGLVVTDWLVTLFAGYVPLDPLALLWDRFFKEGYTAVYRLVLARLRCLRPWLLAETDFTTLARLIKATHVDFHLDAGVPRPQLPETALVVTDDAAGQPAWTCLACNGSESCGSWHMLVALLAEERVWGMRVAELEKMYTGPRQDPGGAAASGRAAAGAAAREADYAMQPTDGRGVQRAVVAPAHFREYIFALEAENAQLRGELGQARDDLAQAQSDLARLQCRLSEAEGEVSQLRSAQ</sequence>
<dbReference type="InterPro" id="IPR050302">
    <property type="entry name" value="Rab_GAP_TBC_domain"/>
</dbReference>
<dbReference type="EMBL" id="CAUYUJ010010668">
    <property type="protein sequence ID" value="CAK0829973.1"/>
    <property type="molecule type" value="Genomic_DNA"/>
</dbReference>
<evidence type="ECO:0000259" key="2">
    <source>
        <dbReference type="PROSITE" id="PS50086"/>
    </source>
</evidence>
<comment type="caution">
    <text evidence="3">The sequence shown here is derived from an EMBL/GenBank/DDBJ whole genome shotgun (WGS) entry which is preliminary data.</text>
</comment>
<name>A0ABN9SD77_9DINO</name>
<dbReference type="InterPro" id="IPR000195">
    <property type="entry name" value="Rab-GAP-TBC_dom"/>
</dbReference>
<proteinExistence type="predicted"/>
<keyword evidence="1" id="KW-0175">Coiled coil</keyword>
<gene>
    <name evidence="3" type="ORF">PCOR1329_LOCUS28751</name>
</gene>
<protein>
    <recommendedName>
        <fullName evidence="2">Rab-GAP TBC domain-containing protein</fullName>
    </recommendedName>
</protein>
<dbReference type="Gene3D" id="1.10.8.270">
    <property type="entry name" value="putative rabgap domain of human tbc1 domain family member 14 like domains"/>
    <property type="match status" value="1"/>
</dbReference>
<evidence type="ECO:0000313" key="3">
    <source>
        <dbReference type="EMBL" id="CAK0829973.1"/>
    </source>
</evidence>
<feature type="coiled-coil region" evidence="1">
    <location>
        <begin position="365"/>
        <end position="413"/>
    </location>
</feature>
<accession>A0ABN9SD77</accession>
<keyword evidence="4" id="KW-1185">Reference proteome</keyword>
<reference evidence="3" key="1">
    <citation type="submission" date="2023-10" db="EMBL/GenBank/DDBJ databases">
        <authorList>
            <person name="Chen Y."/>
            <person name="Shah S."/>
            <person name="Dougan E. K."/>
            <person name="Thang M."/>
            <person name="Chan C."/>
        </authorList>
    </citation>
    <scope>NUCLEOTIDE SEQUENCE [LARGE SCALE GENOMIC DNA]</scope>
</reference>
<dbReference type="SMART" id="SM00164">
    <property type="entry name" value="TBC"/>
    <property type="match status" value="1"/>
</dbReference>
<dbReference type="Pfam" id="PF00566">
    <property type="entry name" value="RabGAP-TBC"/>
    <property type="match status" value="1"/>
</dbReference>
<organism evidence="3 4">
    <name type="scientific">Prorocentrum cordatum</name>
    <dbReference type="NCBI Taxonomy" id="2364126"/>
    <lineage>
        <taxon>Eukaryota</taxon>
        <taxon>Sar</taxon>
        <taxon>Alveolata</taxon>
        <taxon>Dinophyceae</taxon>
        <taxon>Prorocentrales</taxon>
        <taxon>Prorocentraceae</taxon>
        <taxon>Prorocentrum</taxon>
    </lineage>
</organism>
<dbReference type="Proteomes" id="UP001189429">
    <property type="component" value="Unassembled WGS sequence"/>
</dbReference>
<feature type="domain" description="Rab-GAP TBC" evidence="2">
    <location>
        <begin position="16"/>
        <end position="209"/>
    </location>
</feature>
<evidence type="ECO:0000256" key="1">
    <source>
        <dbReference type="SAM" id="Coils"/>
    </source>
</evidence>
<dbReference type="SUPFAM" id="SSF47923">
    <property type="entry name" value="Ypt/Rab-GAP domain of gyp1p"/>
    <property type="match status" value="2"/>
</dbReference>
<dbReference type="Gene3D" id="1.10.472.80">
    <property type="entry name" value="Ypt/Rab-GAP domain of gyp1p, domain 3"/>
    <property type="match status" value="1"/>
</dbReference>
<dbReference type="PANTHER" id="PTHR47219:SF9">
    <property type="entry name" value="GTPASE ACTIVATING PROTEIN AND CENTROSOME-ASSOCIATED, ISOFORM B"/>
    <property type="match status" value="1"/>
</dbReference>
<dbReference type="InterPro" id="IPR035969">
    <property type="entry name" value="Rab-GAP_TBC_sf"/>
</dbReference>
<evidence type="ECO:0000313" key="4">
    <source>
        <dbReference type="Proteomes" id="UP001189429"/>
    </source>
</evidence>